<keyword evidence="3" id="KW-1185">Reference proteome</keyword>
<protein>
    <submittedName>
        <fullName evidence="2">Type III secretion protein</fullName>
    </submittedName>
</protein>
<dbReference type="InterPro" id="IPR053716">
    <property type="entry name" value="Flag_assembly_chemotaxis_eff"/>
</dbReference>
<dbReference type="RefSeq" id="WP_261759347.1">
    <property type="nucleotide sequence ID" value="NZ_CP104562.2"/>
</dbReference>
<proteinExistence type="predicted"/>
<gene>
    <name evidence="2" type="ORF">N4261_06280</name>
</gene>
<evidence type="ECO:0000313" key="2">
    <source>
        <dbReference type="EMBL" id="UXH79527.1"/>
    </source>
</evidence>
<feature type="region of interest" description="Disordered" evidence="1">
    <location>
        <begin position="1"/>
        <end position="24"/>
    </location>
</feature>
<accession>A0ABY6B382</accession>
<evidence type="ECO:0000256" key="1">
    <source>
        <dbReference type="SAM" id="MobiDB-lite"/>
    </source>
</evidence>
<evidence type="ECO:0000313" key="3">
    <source>
        <dbReference type="Proteomes" id="UP001064933"/>
    </source>
</evidence>
<dbReference type="Proteomes" id="UP001064933">
    <property type="component" value="Chromosome"/>
</dbReference>
<name>A0ABY6B382_9BURK</name>
<reference evidence="2" key="1">
    <citation type="submission" date="2022-10" db="EMBL/GenBank/DDBJ databases">
        <title>Characterization and whole genome sequencing of a new Roseateles species, isolated from fresh water.</title>
        <authorList>
            <person name="Guliayeva D.Y."/>
            <person name="Akhremchuk A.E."/>
            <person name="Sikolenko M.A."/>
            <person name="Valentovich L.N."/>
            <person name="Sidarenka A.V."/>
        </authorList>
    </citation>
    <scope>NUCLEOTIDE SEQUENCE</scope>
    <source>
        <strain evidence="2">BIM B-1768</strain>
    </source>
</reference>
<sequence length="157" mass="17790">MSPLDSPRRRHLYEPDTPAPPDARLPDVRKIAAIAGRRVIMADIELRRAQLAADNAAHAHVQAEQALMDHIDWVAAERSRLSEECQQGTRDAGALRRWRQRDQALIDSVGPMRQAVDDRFRELEDAQLALAQALGRQRALSRRNEKYGILIEKLTEA</sequence>
<organism evidence="2 3">
    <name type="scientific">Roseateles amylovorans</name>
    <dbReference type="NCBI Taxonomy" id="2978473"/>
    <lineage>
        <taxon>Bacteria</taxon>
        <taxon>Pseudomonadati</taxon>
        <taxon>Pseudomonadota</taxon>
        <taxon>Betaproteobacteria</taxon>
        <taxon>Burkholderiales</taxon>
        <taxon>Sphaerotilaceae</taxon>
        <taxon>Roseateles</taxon>
    </lineage>
</organism>
<dbReference type="Gene3D" id="1.10.287.1700">
    <property type="match status" value="1"/>
</dbReference>
<dbReference type="EMBL" id="CP104562">
    <property type="protein sequence ID" value="UXH79527.1"/>
    <property type="molecule type" value="Genomic_DNA"/>
</dbReference>